<dbReference type="SMART" id="SM00342">
    <property type="entry name" value="HTH_ARAC"/>
    <property type="match status" value="1"/>
</dbReference>
<evidence type="ECO:0000313" key="5">
    <source>
        <dbReference type="EMBL" id="MRI86289.1"/>
    </source>
</evidence>
<dbReference type="InterPro" id="IPR014710">
    <property type="entry name" value="RmlC-like_jellyroll"/>
</dbReference>
<dbReference type="InterPro" id="IPR037923">
    <property type="entry name" value="HTH-like"/>
</dbReference>
<dbReference type="PROSITE" id="PS01124">
    <property type="entry name" value="HTH_ARAC_FAMILY_2"/>
    <property type="match status" value="1"/>
</dbReference>
<evidence type="ECO:0000313" key="6">
    <source>
        <dbReference type="Proteomes" id="UP000430975"/>
    </source>
</evidence>
<accession>A0A6I2GM28</accession>
<dbReference type="Pfam" id="PF12833">
    <property type="entry name" value="HTH_18"/>
    <property type="match status" value="1"/>
</dbReference>
<keyword evidence="1" id="KW-0805">Transcription regulation</keyword>
<dbReference type="Gene3D" id="2.60.120.10">
    <property type="entry name" value="Jelly Rolls"/>
    <property type="match status" value="1"/>
</dbReference>
<dbReference type="PANTHER" id="PTHR43280:SF28">
    <property type="entry name" value="HTH-TYPE TRANSCRIPTIONAL ACTIVATOR RHAS"/>
    <property type="match status" value="1"/>
</dbReference>
<dbReference type="InterPro" id="IPR018060">
    <property type="entry name" value="HTH_AraC"/>
</dbReference>
<dbReference type="InterPro" id="IPR018062">
    <property type="entry name" value="HTH_AraC-typ_CS"/>
</dbReference>
<feature type="domain" description="HTH araC/xylS-type" evidence="4">
    <location>
        <begin position="197"/>
        <end position="295"/>
    </location>
</feature>
<keyword evidence="2" id="KW-0238">DNA-binding</keyword>
<dbReference type="InterPro" id="IPR020449">
    <property type="entry name" value="Tscrpt_reg_AraC-type_HTH"/>
</dbReference>
<dbReference type="SUPFAM" id="SSF46689">
    <property type="entry name" value="Homeodomain-like"/>
    <property type="match status" value="2"/>
</dbReference>
<dbReference type="RefSeq" id="WP_153863982.1">
    <property type="nucleotide sequence ID" value="NZ_WJQS01000011.1"/>
</dbReference>
<keyword evidence="3" id="KW-0804">Transcription</keyword>
<evidence type="ECO:0000256" key="2">
    <source>
        <dbReference type="ARBA" id="ARBA00023125"/>
    </source>
</evidence>
<dbReference type="PROSITE" id="PS00041">
    <property type="entry name" value="HTH_ARAC_FAMILY_1"/>
    <property type="match status" value="1"/>
</dbReference>
<dbReference type="GO" id="GO:0003700">
    <property type="term" value="F:DNA-binding transcription factor activity"/>
    <property type="evidence" value="ECO:0007669"/>
    <property type="project" value="InterPro"/>
</dbReference>
<dbReference type="Pfam" id="PF02311">
    <property type="entry name" value="AraC_binding"/>
    <property type="match status" value="1"/>
</dbReference>
<comment type="caution">
    <text evidence="5">The sequence shown here is derived from an EMBL/GenBank/DDBJ whole genome shotgun (WGS) entry which is preliminary data.</text>
</comment>
<name>A0A6I2GM28_9LACT</name>
<gene>
    <name evidence="5" type="ORF">GIY09_10580</name>
</gene>
<dbReference type="InterPro" id="IPR003313">
    <property type="entry name" value="AraC-bd"/>
</dbReference>
<dbReference type="InterPro" id="IPR009057">
    <property type="entry name" value="Homeodomain-like_sf"/>
</dbReference>
<dbReference type="EMBL" id="WJQS01000011">
    <property type="protein sequence ID" value="MRI86289.1"/>
    <property type="molecule type" value="Genomic_DNA"/>
</dbReference>
<reference evidence="5 6" key="1">
    <citation type="submission" date="2019-11" db="EMBL/GenBank/DDBJ databases">
        <title>Characterisation of Fundicoccus ignavus gen. nov. sp. nov., a novel genus of the family Aerococcaceae isolated from bulk tank milk.</title>
        <authorList>
            <person name="Siebert A."/>
            <person name="Huptas C."/>
            <person name="Wenning M."/>
            <person name="Scherer S."/>
            <person name="Doll E.V."/>
        </authorList>
    </citation>
    <scope>NUCLEOTIDE SEQUENCE [LARGE SCALE GENOMIC DNA]</scope>
    <source>
        <strain evidence="5 6">WS4759</strain>
    </source>
</reference>
<dbReference type="AlphaFoldDB" id="A0A6I2GM28"/>
<evidence type="ECO:0000256" key="3">
    <source>
        <dbReference type="ARBA" id="ARBA00023163"/>
    </source>
</evidence>
<sequence length="298" mass="33763">MEKEMRSLMIGPEGKQLDELGTPDFAIGFYEMNVSDFIDQEIPAHWHGDLEIFVLDEGMVRLFVRDQEYVLQAGEAYFVNSNVLHGLCVVGENPGRYRSIVFDASIIAGQTGSVFDLEFVRPFTEQGGPLWLSSQTELDVAMEVRSAFEQAYAAYHTKAEGYEFDIRAALSKIFLKVRASTETQPLKVPSQQEMRLKQMIAWLASHYQDVIGVEEIAEVAGISVRECQRYFSTYVKMSPIGYLTHLRLTAATELLVSTELSITEIALACGYKSPSYFTKQFKERVGLSPRDYRQKRMG</sequence>
<evidence type="ECO:0000259" key="4">
    <source>
        <dbReference type="PROSITE" id="PS01124"/>
    </source>
</evidence>
<dbReference type="Proteomes" id="UP000430975">
    <property type="component" value="Unassembled WGS sequence"/>
</dbReference>
<organism evidence="5 6">
    <name type="scientific">Fundicoccus ignavus</name>
    <dbReference type="NCBI Taxonomy" id="2664442"/>
    <lineage>
        <taxon>Bacteria</taxon>
        <taxon>Bacillati</taxon>
        <taxon>Bacillota</taxon>
        <taxon>Bacilli</taxon>
        <taxon>Lactobacillales</taxon>
        <taxon>Aerococcaceae</taxon>
        <taxon>Fundicoccus</taxon>
    </lineage>
</organism>
<dbReference type="PRINTS" id="PR00032">
    <property type="entry name" value="HTHARAC"/>
</dbReference>
<dbReference type="GO" id="GO:0043565">
    <property type="term" value="F:sequence-specific DNA binding"/>
    <property type="evidence" value="ECO:0007669"/>
    <property type="project" value="InterPro"/>
</dbReference>
<dbReference type="SUPFAM" id="SSF51215">
    <property type="entry name" value="Regulatory protein AraC"/>
    <property type="match status" value="1"/>
</dbReference>
<dbReference type="Gene3D" id="1.10.10.60">
    <property type="entry name" value="Homeodomain-like"/>
    <property type="match status" value="1"/>
</dbReference>
<evidence type="ECO:0000256" key="1">
    <source>
        <dbReference type="ARBA" id="ARBA00023015"/>
    </source>
</evidence>
<proteinExistence type="predicted"/>
<protein>
    <submittedName>
        <fullName evidence="5">Helix-turn-helix domain-containing protein</fullName>
    </submittedName>
</protein>
<dbReference type="PANTHER" id="PTHR43280">
    <property type="entry name" value="ARAC-FAMILY TRANSCRIPTIONAL REGULATOR"/>
    <property type="match status" value="1"/>
</dbReference>
<keyword evidence="6" id="KW-1185">Reference proteome</keyword>